<accession>A0A5C1Q0S9</accession>
<dbReference type="GO" id="GO:0007165">
    <property type="term" value="P:signal transduction"/>
    <property type="evidence" value="ECO:0007669"/>
    <property type="project" value="UniProtKB-KW"/>
</dbReference>
<organism evidence="10 11">
    <name type="scientific">Sphaerotilus sulfidivorans</name>
    <dbReference type="NCBI Taxonomy" id="639200"/>
    <lineage>
        <taxon>Bacteria</taxon>
        <taxon>Pseudomonadati</taxon>
        <taxon>Pseudomonadota</taxon>
        <taxon>Betaproteobacteria</taxon>
        <taxon>Burkholderiales</taxon>
        <taxon>Sphaerotilaceae</taxon>
        <taxon>Sphaerotilus</taxon>
    </lineage>
</organism>
<dbReference type="OrthoDB" id="9763018at2"/>
<dbReference type="SUPFAM" id="SSF58104">
    <property type="entry name" value="Methyl-accepting chemotaxis protein (MCP) signaling domain"/>
    <property type="match status" value="1"/>
</dbReference>
<dbReference type="InterPro" id="IPR051310">
    <property type="entry name" value="MCP_chemotaxis"/>
</dbReference>
<evidence type="ECO:0000256" key="2">
    <source>
        <dbReference type="ARBA" id="ARBA00022481"/>
    </source>
</evidence>
<dbReference type="CDD" id="cd19411">
    <property type="entry name" value="MCP2201-like_sensor"/>
    <property type="match status" value="1"/>
</dbReference>
<dbReference type="InterPro" id="IPR003660">
    <property type="entry name" value="HAMP_dom"/>
</dbReference>
<feature type="transmembrane region" description="Helical" evidence="6">
    <location>
        <begin position="188"/>
        <end position="208"/>
    </location>
</feature>
<evidence type="ECO:0000313" key="10">
    <source>
        <dbReference type="EMBL" id="QEN01565.1"/>
    </source>
</evidence>
<dbReference type="CDD" id="cd06225">
    <property type="entry name" value="HAMP"/>
    <property type="match status" value="1"/>
</dbReference>
<dbReference type="InterPro" id="IPR047347">
    <property type="entry name" value="YvaQ-like_sensor"/>
</dbReference>
<dbReference type="Proteomes" id="UP001549111">
    <property type="component" value="Unassembled WGS sequence"/>
</dbReference>
<keyword evidence="2" id="KW-0488">Methylation</keyword>
<keyword evidence="6" id="KW-0812">Transmembrane</keyword>
<name>A0A5C1Q0S9_9BURK</name>
<reference evidence="10 11" key="1">
    <citation type="submission" date="2019-02" db="EMBL/GenBank/DDBJ databases">
        <title>Complete Genome Sequence and Methylome Analysis of Sphaerotilus natans subsp. sulfidivorans D-507.</title>
        <authorList>
            <person name="Fomenkov A."/>
            <person name="Gridneva E."/>
            <person name="Smolyakov D."/>
            <person name="Dubinina G."/>
            <person name="Vincze T."/>
            <person name="Grabovich M."/>
            <person name="Roberts R.J."/>
        </authorList>
    </citation>
    <scope>NUCLEOTIDE SEQUENCE [LARGE SCALE GENOMIC DNA]</scope>
    <source>
        <strain evidence="10 11">D-507</strain>
    </source>
</reference>
<comment type="subcellular location">
    <subcellularLocation>
        <location evidence="1">Membrane</location>
    </subcellularLocation>
</comment>
<dbReference type="PROSITE" id="PS50885">
    <property type="entry name" value="HAMP"/>
    <property type="match status" value="1"/>
</dbReference>
<dbReference type="GO" id="GO:0005886">
    <property type="term" value="C:plasma membrane"/>
    <property type="evidence" value="ECO:0007669"/>
    <property type="project" value="TreeGrafter"/>
</dbReference>
<dbReference type="EMBL" id="JBEPLS010000008">
    <property type="protein sequence ID" value="MET3604564.1"/>
    <property type="molecule type" value="Genomic_DNA"/>
</dbReference>
<dbReference type="AlphaFoldDB" id="A0A5C1Q0S9"/>
<feature type="coiled-coil region" evidence="5">
    <location>
        <begin position="243"/>
        <end position="270"/>
    </location>
</feature>
<gene>
    <name evidence="9" type="ORF">ABIC99_002380</name>
    <name evidence="10" type="ORF">EWH46_12750</name>
</gene>
<dbReference type="GO" id="GO:0006935">
    <property type="term" value="P:chemotaxis"/>
    <property type="evidence" value="ECO:0007669"/>
    <property type="project" value="TreeGrafter"/>
</dbReference>
<dbReference type="RefSeq" id="WP_149504244.1">
    <property type="nucleotide sequence ID" value="NZ_CP035708.1"/>
</dbReference>
<dbReference type="Pfam" id="PF00015">
    <property type="entry name" value="MCPsignal"/>
    <property type="match status" value="1"/>
</dbReference>
<keyword evidence="6" id="KW-0472">Membrane</keyword>
<dbReference type="Pfam" id="PF00672">
    <property type="entry name" value="HAMP"/>
    <property type="match status" value="1"/>
</dbReference>
<dbReference type="PROSITE" id="PS50111">
    <property type="entry name" value="CHEMOTAXIS_TRANSDUC_2"/>
    <property type="match status" value="1"/>
</dbReference>
<dbReference type="Gene3D" id="1.10.287.950">
    <property type="entry name" value="Methyl-accepting chemotaxis protein"/>
    <property type="match status" value="1"/>
</dbReference>
<dbReference type="FunFam" id="1.10.287.950:FF:000001">
    <property type="entry name" value="Methyl-accepting chemotaxis sensory transducer"/>
    <property type="match status" value="1"/>
</dbReference>
<evidence type="ECO:0000259" key="7">
    <source>
        <dbReference type="PROSITE" id="PS50111"/>
    </source>
</evidence>
<dbReference type="CDD" id="cd11386">
    <property type="entry name" value="MCP_signal"/>
    <property type="match status" value="1"/>
</dbReference>
<dbReference type="KEGG" id="snn:EWH46_12750"/>
<dbReference type="EMBL" id="CP035708">
    <property type="protein sequence ID" value="QEN01565.1"/>
    <property type="molecule type" value="Genomic_DNA"/>
</dbReference>
<evidence type="ECO:0000313" key="12">
    <source>
        <dbReference type="Proteomes" id="UP001549111"/>
    </source>
</evidence>
<dbReference type="Proteomes" id="UP000323522">
    <property type="component" value="Chromosome"/>
</dbReference>
<protein>
    <submittedName>
        <fullName evidence="10">HAMP domain-containing protein</fullName>
    </submittedName>
    <submittedName>
        <fullName evidence="9">Methyl-accepting chemotaxis protein</fullName>
    </submittedName>
</protein>
<evidence type="ECO:0000256" key="4">
    <source>
        <dbReference type="PROSITE-ProRule" id="PRU00284"/>
    </source>
</evidence>
<evidence type="ECO:0000256" key="1">
    <source>
        <dbReference type="ARBA" id="ARBA00004370"/>
    </source>
</evidence>
<feature type="domain" description="HAMP" evidence="8">
    <location>
        <begin position="210"/>
        <end position="262"/>
    </location>
</feature>
<dbReference type="PANTHER" id="PTHR43531">
    <property type="entry name" value="PROTEIN ICFG"/>
    <property type="match status" value="1"/>
</dbReference>
<feature type="domain" description="Methyl-accepting transducer" evidence="7">
    <location>
        <begin position="267"/>
        <end position="496"/>
    </location>
</feature>
<keyword evidence="5" id="KW-0175">Coiled coil</keyword>
<evidence type="ECO:0000313" key="9">
    <source>
        <dbReference type="EMBL" id="MET3604564.1"/>
    </source>
</evidence>
<dbReference type="SMART" id="SM00304">
    <property type="entry name" value="HAMP"/>
    <property type="match status" value="1"/>
</dbReference>
<keyword evidence="12" id="KW-1185">Reference proteome</keyword>
<dbReference type="PANTHER" id="PTHR43531:SF14">
    <property type="entry name" value="METHYL-ACCEPTING CHEMOTAXIS PROTEIN I-RELATED"/>
    <property type="match status" value="1"/>
</dbReference>
<dbReference type="GO" id="GO:0004888">
    <property type="term" value="F:transmembrane signaling receptor activity"/>
    <property type="evidence" value="ECO:0007669"/>
    <property type="project" value="TreeGrafter"/>
</dbReference>
<sequence length="511" mass="54522">MIFLENWRIGARLALGYAVMIVLMVLASAVTWINLRGVEQANALLQGEQSERLALAREWRENIVANSSRAMAMALDTSGVISGYFAETAKAVTARTTVIQKRYEEIETTEPGRQIGARLAEVRKRYLAGRDGLLAARSDDTMVRERADAFQKTVAEYIVAADAMVAWQLQRQKALGAEVERRIEQAHLIFVGITVFNIVVAVLLGWALHRSIVQPLRSLREVAGRIAEGDLASPVPVSGRSEVADLATAVRAMQDELRELVGQVRQASDTIRMSSQEVAAGNTDLSHRTEQAASSLQSTASSMEQIAGTVRQSAEVATQADALAGSARTVAERGGALMQEVEHTMGEIRQASAKIADIIGVIDGIAFQTNILALNAAVEAARAGEQGRGFAVVAGEVRNLAQRSAAAAREVKSLIGASVDKVGQGSASVGSAGQTMREIVASVESVSTLIGSIKVASGEQSSGIDQINLSVSQLDQMTQQNAALVEQSAAAAESLQDEAVRLHARVERFRV</sequence>
<dbReference type="SMART" id="SM00283">
    <property type="entry name" value="MA"/>
    <property type="match status" value="1"/>
</dbReference>
<evidence type="ECO:0000256" key="5">
    <source>
        <dbReference type="SAM" id="Coils"/>
    </source>
</evidence>
<evidence type="ECO:0000256" key="3">
    <source>
        <dbReference type="ARBA" id="ARBA00029447"/>
    </source>
</evidence>
<evidence type="ECO:0000256" key="6">
    <source>
        <dbReference type="SAM" id="Phobius"/>
    </source>
</evidence>
<feature type="transmembrane region" description="Helical" evidence="6">
    <location>
        <begin position="14"/>
        <end position="35"/>
    </location>
</feature>
<proteinExistence type="inferred from homology"/>
<keyword evidence="4" id="KW-0807">Transducer</keyword>
<evidence type="ECO:0000313" key="11">
    <source>
        <dbReference type="Proteomes" id="UP000323522"/>
    </source>
</evidence>
<reference evidence="9 12" key="2">
    <citation type="submission" date="2024-06" db="EMBL/GenBank/DDBJ databases">
        <title>Genomic Encyclopedia of Type Strains, Phase IV (KMG-IV): sequencing the most valuable type-strain genomes for metagenomic binning, comparative biology and taxonomic classification.</title>
        <authorList>
            <person name="Goeker M."/>
        </authorList>
    </citation>
    <scope>NUCLEOTIDE SEQUENCE [LARGE SCALE GENOMIC DNA]</scope>
    <source>
        <strain evidence="9 12">D-501</strain>
    </source>
</reference>
<dbReference type="InterPro" id="IPR004089">
    <property type="entry name" value="MCPsignal_dom"/>
</dbReference>
<comment type="similarity">
    <text evidence="3">Belongs to the methyl-accepting chemotaxis (MCP) protein family.</text>
</comment>
<keyword evidence="6" id="KW-1133">Transmembrane helix</keyword>
<evidence type="ECO:0000259" key="8">
    <source>
        <dbReference type="PROSITE" id="PS50885"/>
    </source>
</evidence>